<dbReference type="EMBL" id="BARS01007673">
    <property type="protein sequence ID" value="GAF68183.1"/>
    <property type="molecule type" value="Genomic_DNA"/>
</dbReference>
<comment type="caution">
    <text evidence="1">The sequence shown here is derived from an EMBL/GenBank/DDBJ whole genome shotgun (WGS) entry which is preliminary data.</text>
</comment>
<name>X0RHD4_9ZZZZ</name>
<feature type="non-terminal residue" evidence="1">
    <location>
        <position position="247"/>
    </location>
</feature>
<reference evidence="1" key="1">
    <citation type="journal article" date="2014" name="Front. Microbiol.">
        <title>High frequency of phylogenetically diverse reductive dehalogenase-homologous genes in deep subseafloor sedimentary metagenomes.</title>
        <authorList>
            <person name="Kawai M."/>
            <person name="Futagami T."/>
            <person name="Toyoda A."/>
            <person name="Takaki Y."/>
            <person name="Nishi S."/>
            <person name="Hori S."/>
            <person name="Arai W."/>
            <person name="Tsubouchi T."/>
            <person name="Morono Y."/>
            <person name="Uchiyama I."/>
            <person name="Ito T."/>
            <person name="Fujiyama A."/>
            <person name="Inagaki F."/>
            <person name="Takami H."/>
        </authorList>
    </citation>
    <scope>NUCLEOTIDE SEQUENCE</scope>
    <source>
        <strain evidence="1">Expedition CK06-06</strain>
    </source>
</reference>
<evidence type="ECO:0000313" key="1">
    <source>
        <dbReference type="EMBL" id="GAF68183.1"/>
    </source>
</evidence>
<sequence length="247" mass="26986">MATNEIGSVSIGIEADTRQFRQQMQRMGNQGGSDLNRTMNRAFKAGAIIASIKLIGDAIASVTRKAMEFEASTQQVDRIFGENSQTIKNWARSNAIAFNMSTNEAIKFSSVYGNLISNITESQAENAKLTQDLLKQSAVVASATGRTMTDVMDRIRSGLLGNTEAIEDLGINVNVGMLQATDAFKRFAGDKSWNQLDFKTQQQIRLMAILEQSTKKYGNEVNKNTSSSLARLSAIMSNISLNIGQVL</sequence>
<accession>X0RHD4</accession>
<proteinExistence type="predicted"/>
<gene>
    <name evidence="1" type="ORF">S01H1_14731</name>
</gene>
<evidence type="ECO:0008006" key="2">
    <source>
        <dbReference type="Google" id="ProtNLM"/>
    </source>
</evidence>
<protein>
    <recommendedName>
        <fullName evidence="2">Bacteriophage tail tape measure C-terminal domain-containing protein</fullName>
    </recommendedName>
</protein>
<dbReference type="AlphaFoldDB" id="X0RHD4"/>
<organism evidence="1">
    <name type="scientific">marine sediment metagenome</name>
    <dbReference type="NCBI Taxonomy" id="412755"/>
    <lineage>
        <taxon>unclassified sequences</taxon>
        <taxon>metagenomes</taxon>
        <taxon>ecological metagenomes</taxon>
    </lineage>
</organism>